<dbReference type="AlphaFoldDB" id="R9S5E3"/>
<keyword evidence="3" id="KW-1185">Reference proteome</keyword>
<reference evidence="2 3" key="1">
    <citation type="journal article" date="2013" name="Genome Announc.">
        <title>Complete genome sequence of Simiduia agarivorans SA1(T), a marine bacterium able to degrade a variety of polysaccharides.</title>
        <authorList>
            <person name="Lin S.Y."/>
            <person name="Shieh W.Y."/>
            <person name="Chen J.S."/>
            <person name="Tang S.L."/>
        </authorList>
    </citation>
    <scope>NUCLEOTIDE SEQUENCE [LARGE SCALE GENOMIC DNA]</scope>
    <source>
        <strain evidence="3">DSM 21679 / JCM 13881 / BCRC 17597 / SA1</strain>
    </source>
</reference>
<sequence>MKELKAYISIVGASVVCVVFVYVFFGIYLQYDAQKKSQEVDASIDLWLKNKPERYSYTIREGCMLYDSYQVIHLGNEVKYFDLQKKEYPFDYMQIIDVFERLKKAKSEANTLEVEYHPLGFPKSIKVDWDYETYDDECFIIVEDFQQI</sequence>
<dbReference type="eggNOG" id="ENOG5033HSV">
    <property type="taxonomic scope" value="Bacteria"/>
</dbReference>
<organism evidence="2 3">
    <name type="scientific">Simiduia agarivorans (strain DSM 21679 / JCM 13881 / BCRC 17597 / SA1)</name>
    <dbReference type="NCBI Taxonomy" id="1117647"/>
    <lineage>
        <taxon>Bacteria</taxon>
        <taxon>Pseudomonadati</taxon>
        <taxon>Pseudomonadota</taxon>
        <taxon>Gammaproteobacteria</taxon>
        <taxon>Cellvibrionales</taxon>
        <taxon>Cellvibrionaceae</taxon>
        <taxon>Simiduia</taxon>
    </lineage>
</organism>
<keyword evidence="1" id="KW-0812">Transmembrane</keyword>
<feature type="transmembrane region" description="Helical" evidence="1">
    <location>
        <begin position="6"/>
        <end position="29"/>
    </location>
</feature>
<keyword evidence="1" id="KW-0472">Membrane</keyword>
<dbReference type="Proteomes" id="UP000000466">
    <property type="component" value="Chromosome"/>
</dbReference>
<name>R9S5E3_SIMAS</name>
<evidence type="ECO:0000256" key="1">
    <source>
        <dbReference type="SAM" id="Phobius"/>
    </source>
</evidence>
<protein>
    <submittedName>
        <fullName evidence="2">Uncharacterized protein</fullName>
    </submittedName>
</protein>
<dbReference type="KEGG" id="saga:M5M_13469"/>
<evidence type="ECO:0000313" key="2">
    <source>
        <dbReference type="EMBL" id="AGN11351.1"/>
    </source>
</evidence>
<gene>
    <name evidence="2" type="ordered locus">M5M_13469</name>
</gene>
<proteinExistence type="predicted"/>
<dbReference type="OrthoDB" id="6312138at2"/>
<dbReference type="Pfam" id="PF19671">
    <property type="entry name" value="DUF6174"/>
    <property type="match status" value="1"/>
</dbReference>
<dbReference type="EMBL" id="CP003746">
    <property type="protein sequence ID" value="AGN11351.1"/>
    <property type="molecule type" value="Genomic_DNA"/>
</dbReference>
<keyword evidence="1" id="KW-1133">Transmembrane helix</keyword>
<accession>R9S5E3</accession>
<dbReference type="HOGENOM" id="CLU_1757596_0_0_6"/>
<evidence type="ECO:0000313" key="3">
    <source>
        <dbReference type="Proteomes" id="UP000000466"/>
    </source>
</evidence>
<dbReference type="RefSeq" id="WP_016389495.1">
    <property type="nucleotide sequence ID" value="NC_018868.3"/>
</dbReference>
<dbReference type="InterPro" id="IPR046172">
    <property type="entry name" value="DUF6174"/>
</dbReference>